<reference evidence="4" key="1">
    <citation type="submission" date="2016-06" db="EMBL/GenBank/DDBJ databases">
        <title>Parallel loss of symbiosis genes in relatives of nitrogen-fixing non-legume Parasponia.</title>
        <authorList>
            <person name="Van Velzen R."/>
            <person name="Holmer R."/>
            <person name="Bu F."/>
            <person name="Rutten L."/>
            <person name="Van Zeijl A."/>
            <person name="Liu W."/>
            <person name="Santuari L."/>
            <person name="Cao Q."/>
            <person name="Sharma T."/>
            <person name="Shen D."/>
            <person name="Roswanjaya Y."/>
            <person name="Wardhani T."/>
            <person name="Kalhor M.S."/>
            <person name="Jansen J."/>
            <person name="Van den Hoogen J."/>
            <person name="Gungor B."/>
            <person name="Hartog M."/>
            <person name="Hontelez J."/>
            <person name="Verver J."/>
            <person name="Yang W.-C."/>
            <person name="Schijlen E."/>
            <person name="Repin R."/>
            <person name="Schilthuizen M."/>
            <person name="Schranz E."/>
            <person name="Heidstra R."/>
            <person name="Miyata K."/>
            <person name="Fedorova E."/>
            <person name="Kohlen W."/>
            <person name="Bisseling T."/>
            <person name="Smit S."/>
            <person name="Geurts R."/>
        </authorList>
    </citation>
    <scope>NUCLEOTIDE SEQUENCE [LARGE SCALE GENOMIC DNA]</scope>
    <source>
        <strain evidence="4">cv. RG33-2</strain>
    </source>
</reference>
<evidence type="ECO:0000256" key="1">
    <source>
        <dbReference type="SAM" id="MobiDB-lite"/>
    </source>
</evidence>
<keyword evidence="4" id="KW-1185">Reference proteome</keyword>
<feature type="region of interest" description="Disordered" evidence="1">
    <location>
        <begin position="1"/>
        <end position="26"/>
    </location>
</feature>
<dbReference type="AlphaFoldDB" id="A0A2P5F1L3"/>
<dbReference type="STRING" id="63057.A0A2P5F1L3"/>
<dbReference type="Proteomes" id="UP000237000">
    <property type="component" value="Unassembled WGS sequence"/>
</dbReference>
<dbReference type="FunCoup" id="A0A2P5F1L3">
    <property type="interactions" value="4"/>
</dbReference>
<dbReference type="PANTHER" id="PTHR34672">
    <property type="entry name" value="POLLEN-SPECIFIC ARABINOGALACTA PROTEIN BAN102"/>
    <property type="match status" value="1"/>
</dbReference>
<dbReference type="EMBL" id="JXTC01000072">
    <property type="protein sequence ID" value="PON91671.1"/>
    <property type="molecule type" value="Genomic_DNA"/>
</dbReference>
<feature type="transmembrane region" description="Helical" evidence="2">
    <location>
        <begin position="78"/>
        <end position="99"/>
    </location>
</feature>
<organism evidence="3 4">
    <name type="scientific">Trema orientale</name>
    <name type="common">Charcoal tree</name>
    <name type="synonym">Celtis orientalis</name>
    <dbReference type="NCBI Taxonomy" id="63057"/>
    <lineage>
        <taxon>Eukaryota</taxon>
        <taxon>Viridiplantae</taxon>
        <taxon>Streptophyta</taxon>
        <taxon>Embryophyta</taxon>
        <taxon>Tracheophyta</taxon>
        <taxon>Spermatophyta</taxon>
        <taxon>Magnoliopsida</taxon>
        <taxon>eudicotyledons</taxon>
        <taxon>Gunneridae</taxon>
        <taxon>Pentapetalae</taxon>
        <taxon>rosids</taxon>
        <taxon>fabids</taxon>
        <taxon>Rosales</taxon>
        <taxon>Cannabaceae</taxon>
        <taxon>Trema</taxon>
    </lineage>
</organism>
<accession>A0A2P5F1L3</accession>
<dbReference type="InParanoid" id="A0A2P5F1L3"/>
<sequence length="100" mass="10327">MSSDSSGLQKLKKKRGERKASVSSSARQVLGTNYHKTFIMELKKISIAVIVAAASLSSVMAANEVLAPAPGPSSGASATLPVVGSLVGASLVSFFAYYLH</sequence>
<evidence type="ECO:0000256" key="2">
    <source>
        <dbReference type="SAM" id="Phobius"/>
    </source>
</evidence>
<gene>
    <name evidence="3" type="ORF">TorRG33x02_125020</name>
</gene>
<dbReference type="OrthoDB" id="10443446at2759"/>
<keyword evidence="2" id="KW-1133">Transmembrane helix</keyword>
<proteinExistence type="predicted"/>
<keyword evidence="2" id="KW-0812">Transmembrane</keyword>
<evidence type="ECO:0008006" key="5">
    <source>
        <dbReference type="Google" id="ProtNLM"/>
    </source>
</evidence>
<evidence type="ECO:0000313" key="4">
    <source>
        <dbReference type="Proteomes" id="UP000237000"/>
    </source>
</evidence>
<dbReference type="InterPro" id="IPR044702">
    <property type="entry name" value="AGP23/40"/>
</dbReference>
<feature type="transmembrane region" description="Helical" evidence="2">
    <location>
        <begin position="45"/>
        <end position="66"/>
    </location>
</feature>
<evidence type="ECO:0000313" key="3">
    <source>
        <dbReference type="EMBL" id="PON91671.1"/>
    </source>
</evidence>
<dbReference type="PANTHER" id="PTHR34672:SF2">
    <property type="entry name" value="ARABINOGALACTAN PROTEIN 23"/>
    <property type="match status" value="1"/>
</dbReference>
<name>A0A2P5F1L3_TREOI</name>
<comment type="caution">
    <text evidence="3">The sequence shown here is derived from an EMBL/GenBank/DDBJ whole genome shotgun (WGS) entry which is preliminary data.</text>
</comment>
<keyword evidence="2" id="KW-0472">Membrane</keyword>
<protein>
    <recommendedName>
        <fullName evidence="5">Transmembrane protein</fullName>
    </recommendedName>
</protein>